<evidence type="ECO:0000313" key="2">
    <source>
        <dbReference type="Proteomes" id="UP000628448"/>
    </source>
</evidence>
<proteinExistence type="predicted"/>
<comment type="caution">
    <text evidence="1">The sequence shown here is derived from an EMBL/GenBank/DDBJ whole genome shotgun (WGS) entry which is preliminary data.</text>
</comment>
<keyword evidence="2" id="KW-1185">Reference proteome</keyword>
<organism evidence="1 2">
    <name type="scientific">Panacibacter microcysteis</name>
    <dbReference type="NCBI Taxonomy" id="2793269"/>
    <lineage>
        <taxon>Bacteria</taxon>
        <taxon>Pseudomonadati</taxon>
        <taxon>Bacteroidota</taxon>
        <taxon>Chitinophagia</taxon>
        <taxon>Chitinophagales</taxon>
        <taxon>Chitinophagaceae</taxon>
        <taxon>Panacibacter</taxon>
    </lineage>
</organism>
<accession>A0A931E7X3</accession>
<evidence type="ECO:0000313" key="1">
    <source>
        <dbReference type="EMBL" id="MBG9376804.1"/>
    </source>
</evidence>
<gene>
    <name evidence="1" type="ORF">I5907_11185</name>
</gene>
<protein>
    <submittedName>
        <fullName evidence="1">Uncharacterized protein</fullName>
    </submittedName>
</protein>
<dbReference type="AlphaFoldDB" id="A0A931E7X3"/>
<dbReference type="Proteomes" id="UP000628448">
    <property type="component" value="Unassembled WGS sequence"/>
</dbReference>
<dbReference type="RefSeq" id="WP_196990797.1">
    <property type="nucleotide sequence ID" value="NZ_JADWYR010000001.1"/>
</dbReference>
<dbReference type="EMBL" id="JADWYR010000001">
    <property type="protein sequence ID" value="MBG9376804.1"/>
    <property type="molecule type" value="Genomic_DNA"/>
</dbReference>
<name>A0A931E7X3_9BACT</name>
<sequence>MERISTQQEILLATGTAFFEQQCFERTESGSNKALSQKEKIEEACWNGMLPDLLPGIVEKNENGKYLLLWNIAHHKAFMEIDLCDEPIANDGYYSVNPYVFLQHHNGN</sequence>
<reference evidence="1" key="1">
    <citation type="submission" date="2020-11" db="EMBL/GenBank/DDBJ databases">
        <title>Bacterial whole genome sequence for Panacibacter sp. DH6.</title>
        <authorList>
            <person name="Le V."/>
            <person name="Ko S."/>
            <person name="Ahn C.-Y."/>
            <person name="Oh H.-M."/>
        </authorList>
    </citation>
    <scope>NUCLEOTIDE SEQUENCE</scope>
    <source>
        <strain evidence="1">DH6</strain>
    </source>
</reference>